<dbReference type="EMBL" id="VDUW01000002">
    <property type="protein sequence ID" value="TXL66494.1"/>
    <property type="molecule type" value="Genomic_DNA"/>
</dbReference>
<name>A0A5C8NZ07_9BACI</name>
<evidence type="ECO:0000256" key="2">
    <source>
        <dbReference type="ARBA" id="ARBA00005582"/>
    </source>
</evidence>
<dbReference type="GO" id="GO:0035539">
    <property type="term" value="F:8-oxo-7,8-dihydrodeoxyguanosine triphosphate pyrophosphatase activity"/>
    <property type="evidence" value="ECO:0007669"/>
    <property type="project" value="UniProtKB-EC"/>
</dbReference>
<keyword evidence="3" id="KW-0515">Mutator protein</keyword>
<keyword evidence="14" id="KW-1185">Reference proteome</keyword>
<feature type="domain" description="Nudix hydrolase" evidence="12">
    <location>
        <begin position="2"/>
        <end position="126"/>
    </location>
</feature>
<dbReference type="PANTHER" id="PTHR47707:SF1">
    <property type="entry name" value="NUDIX HYDROLASE FAMILY PROTEIN"/>
    <property type="match status" value="1"/>
</dbReference>
<dbReference type="Pfam" id="PF00293">
    <property type="entry name" value="NUDIX"/>
    <property type="match status" value="1"/>
</dbReference>
<dbReference type="EC" id="3.6.1.55" evidence="11"/>
<evidence type="ECO:0000313" key="13">
    <source>
        <dbReference type="EMBL" id="TXL66494.1"/>
    </source>
</evidence>
<dbReference type="GO" id="GO:0044715">
    <property type="term" value="F:8-oxo-dGDP phosphatase activity"/>
    <property type="evidence" value="ECO:0007669"/>
    <property type="project" value="TreeGrafter"/>
</dbReference>
<keyword evidence="4" id="KW-0235">DNA replication</keyword>
<evidence type="ECO:0000256" key="7">
    <source>
        <dbReference type="ARBA" id="ARBA00022801"/>
    </source>
</evidence>
<dbReference type="PROSITE" id="PS51462">
    <property type="entry name" value="NUDIX"/>
    <property type="match status" value="1"/>
</dbReference>
<evidence type="ECO:0000256" key="8">
    <source>
        <dbReference type="ARBA" id="ARBA00022842"/>
    </source>
</evidence>
<dbReference type="InterPro" id="IPR047127">
    <property type="entry name" value="MutT-like"/>
</dbReference>
<dbReference type="AlphaFoldDB" id="A0A5C8NZ07"/>
<accession>A0A5C8NZ07</accession>
<evidence type="ECO:0000313" key="14">
    <source>
        <dbReference type="Proteomes" id="UP000321574"/>
    </source>
</evidence>
<dbReference type="GO" id="GO:0006260">
    <property type="term" value="P:DNA replication"/>
    <property type="evidence" value="ECO:0007669"/>
    <property type="project" value="UniProtKB-KW"/>
</dbReference>
<keyword evidence="8" id="KW-0460">Magnesium</keyword>
<evidence type="ECO:0000256" key="4">
    <source>
        <dbReference type="ARBA" id="ARBA00022705"/>
    </source>
</evidence>
<dbReference type="Proteomes" id="UP000321574">
    <property type="component" value="Unassembled WGS sequence"/>
</dbReference>
<comment type="similarity">
    <text evidence="2">Belongs to the Nudix hydrolase family.</text>
</comment>
<dbReference type="Gene3D" id="3.90.79.10">
    <property type="entry name" value="Nucleoside Triphosphate Pyrophosphohydrolase"/>
    <property type="match status" value="1"/>
</dbReference>
<evidence type="ECO:0000256" key="3">
    <source>
        <dbReference type="ARBA" id="ARBA00022457"/>
    </source>
</evidence>
<evidence type="ECO:0000256" key="1">
    <source>
        <dbReference type="ARBA" id="ARBA00001946"/>
    </source>
</evidence>
<dbReference type="PANTHER" id="PTHR47707">
    <property type="entry name" value="8-OXO-DGTP DIPHOSPHATASE"/>
    <property type="match status" value="1"/>
</dbReference>
<dbReference type="GO" id="GO:0008413">
    <property type="term" value="F:8-oxo-7,8-dihydroguanosine triphosphate pyrophosphatase activity"/>
    <property type="evidence" value="ECO:0007669"/>
    <property type="project" value="TreeGrafter"/>
</dbReference>
<gene>
    <name evidence="13" type="ORF">FHP05_03670</name>
</gene>
<sequence>MKQIHVVAAIIIKDEKIFCTQRGTGSLAYKWEFPGGKIEAGETEKEALKREIKEELHCDIEIGEKVAHTIHTYDFGTVHLTTYYCELMKEEPILTEHIAMKWLYPDDLMSLEWAPADIPAVERVRA</sequence>
<dbReference type="PRINTS" id="PR00502">
    <property type="entry name" value="NUDIXFAMILY"/>
</dbReference>
<protein>
    <recommendedName>
        <fullName evidence="11">8-oxo-dGTP diphosphatase</fullName>
        <ecNumber evidence="11">3.6.1.55</ecNumber>
    </recommendedName>
</protein>
<evidence type="ECO:0000256" key="9">
    <source>
        <dbReference type="ARBA" id="ARBA00023204"/>
    </source>
</evidence>
<evidence type="ECO:0000256" key="6">
    <source>
        <dbReference type="ARBA" id="ARBA00022763"/>
    </source>
</evidence>
<keyword evidence="6" id="KW-0227">DNA damage</keyword>
<evidence type="ECO:0000256" key="5">
    <source>
        <dbReference type="ARBA" id="ARBA00022723"/>
    </source>
</evidence>
<dbReference type="GO" id="GO:0046872">
    <property type="term" value="F:metal ion binding"/>
    <property type="evidence" value="ECO:0007669"/>
    <property type="project" value="UniProtKB-KW"/>
</dbReference>
<organism evidence="13 14">
    <name type="scientific">Cerasibacillus terrae</name>
    <dbReference type="NCBI Taxonomy" id="2498845"/>
    <lineage>
        <taxon>Bacteria</taxon>
        <taxon>Bacillati</taxon>
        <taxon>Bacillota</taxon>
        <taxon>Bacilli</taxon>
        <taxon>Bacillales</taxon>
        <taxon>Bacillaceae</taxon>
        <taxon>Cerasibacillus</taxon>
    </lineage>
</organism>
<dbReference type="InterPro" id="IPR020476">
    <property type="entry name" value="Nudix_hydrolase"/>
</dbReference>
<comment type="cofactor">
    <cofactor evidence="1">
        <name>Mg(2+)</name>
        <dbReference type="ChEBI" id="CHEBI:18420"/>
    </cofactor>
</comment>
<evidence type="ECO:0000259" key="12">
    <source>
        <dbReference type="PROSITE" id="PS51462"/>
    </source>
</evidence>
<dbReference type="GO" id="GO:0044716">
    <property type="term" value="F:8-oxo-GDP phosphatase activity"/>
    <property type="evidence" value="ECO:0007669"/>
    <property type="project" value="TreeGrafter"/>
</dbReference>
<dbReference type="InterPro" id="IPR000086">
    <property type="entry name" value="NUDIX_hydrolase_dom"/>
</dbReference>
<reference evidence="13 14" key="1">
    <citation type="submission" date="2019-06" db="EMBL/GenBank/DDBJ databases">
        <title>Cerasibacillus sp. nov., isolated from maize field.</title>
        <authorList>
            <person name="Lin S.-Y."/>
            <person name="Tsai C.-F."/>
            <person name="Young C.-C."/>
        </authorList>
    </citation>
    <scope>NUCLEOTIDE SEQUENCE [LARGE SCALE GENOMIC DNA]</scope>
    <source>
        <strain evidence="13 14">CC-CFT480</strain>
    </source>
</reference>
<keyword evidence="9" id="KW-0234">DNA repair</keyword>
<dbReference type="SUPFAM" id="SSF55811">
    <property type="entry name" value="Nudix"/>
    <property type="match status" value="1"/>
</dbReference>
<dbReference type="InterPro" id="IPR015797">
    <property type="entry name" value="NUDIX_hydrolase-like_dom_sf"/>
</dbReference>
<keyword evidence="7 13" id="KW-0378">Hydrolase</keyword>
<dbReference type="RefSeq" id="WP_147665894.1">
    <property type="nucleotide sequence ID" value="NZ_VDUW01000002.1"/>
</dbReference>
<dbReference type="CDD" id="cd03425">
    <property type="entry name" value="NUDIX_MutT_NudA_like"/>
    <property type="match status" value="1"/>
</dbReference>
<evidence type="ECO:0000256" key="11">
    <source>
        <dbReference type="ARBA" id="ARBA00038905"/>
    </source>
</evidence>
<dbReference type="OrthoDB" id="9810648at2"/>
<proteinExistence type="inferred from homology"/>
<keyword evidence="5" id="KW-0479">Metal-binding</keyword>
<dbReference type="GO" id="GO:0006281">
    <property type="term" value="P:DNA repair"/>
    <property type="evidence" value="ECO:0007669"/>
    <property type="project" value="UniProtKB-KW"/>
</dbReference>
<comment type="caution">
    <text evidence="13">The sequence shown here is derived from an EMBL/GenBank/DDBJ whole genome shotgun (WGS) entry which is preliminary data.</text>
</comment>
<evidence type="ECO:0000256" key="10">
    <source>
        <dbReference type="ARBA" id="ARBA00035861"/>
    </source>
</evidence>
<comment type="catalytic activity">
    <reaction evidence="10">
        <text>8-oxo-dGTP + H2O = 8-oxo-dGMP + diphosphate + H(+)</text>
        <dbReference type="Rhea" id="RHEA:31575"/>
        <dbReference type="ChEBI" id="CHEBI:15377"/>
        <dbReference type="ChEBI" id="CHEBI:15378"/>
        <dbReference type="ChEBI" id="CHEBI:33019"/>
        <dbReference type="ChEBI" id="CHEBI:63224"/>
        <dbReference type="ChEBI" id="CHEBI:77896"/>
        <dbReference type="EC" id="3.6.1.55"/>
    </reaction>
</comment>